<dbReference type="KEGG" id="psai:C3B54_111583"/>
<name>A0A2L2BSA1_9MICO</name>
<dbReference type="Pfam" id="PF07885">
    <property type="entry name" value="Ion_trans_2"/>
    <property type="match status" value="1"/>
</dbReference>
<evidence type="ECO:0000313" key="10">
    <source>
        <dbReference type="EMBL" id="AVG24520.1"/>
    </source>
</evidence>
<dbReference type="PANTHER" id="PTHR11537:SF254">
    <property type="entry name" value="POTASSIUM VOLTAGE-GATED CHANNEL PROTEIN SHAB"/>
    <property type="match status" value="1"/>
</dbReference>
<evidence type="ECO:0000313" key="11">
    <source>
        <dbReference type="Proteomes" id="UP000243077"/>
    </source>
</evidence>
<dbReference type="AlphaFoldDB" id="A0A2L2BSA1"/>
<keyword evidence="2" id="KW-0813">Transport</keyword>
<dbReference type="SUPFAM" id="SSF81324">
    <property type="entry name" value="Voltage-gated potassium channels"/>
    <property type="match status" value="1"/>
</dbReference>
<keyword evidence="4 8" id="KW-1133">Transmembrane helix</keyword>
<dbReference type="OrthoDB" id="9799090at2"/>
<evidence type="ECO:0000256" key="1">
    <source>
        <dbReference type="ARBA" id="ARBA00004141"/>
    </source>
</evidence>
<keyword evidence="6 8" id="KW-0472">Membrane</keyword>
<dbReference type="Gene3D" id="1.10.287.70">
    <property type="match status" value="1"/>
</dbReference>
<dbReference type="GO" id="GO:0005249">
    <property type="term" value="F:voltage-gated potassium channel activity"/>
    <property type="evidence" value="ECO:0007669"/>
    <property type="project" value="InterPro"/>
</dbReference>
<evidence type="ECO:0000256" key="8">
    <source>
        <dbReference type="SAM" id="Phobius"/>
    </source>
</evidence>
<evidence type="ECO:0000259" key="9">
    <source>
        <dbReference type="Pfam" id="PF07885"/>
    </source>
</evidence>
<feature type="transmembrane region" description="Helical" evidence="8">
    <location>
        <begin position="172"/>
        <end position="197"/>
    </location>
</feature>
<comment type="subcellular location">
    <subcellularLocation>
        <location evidence="1">Membrane</location>
        <topology evidence="1">Multi-pass membrane protein</topology>
    </subcellularLocation>
</comment>
<proteinExistence type="predicted"/>
<dbReference type="GO" id="GO:0008076">
    <property type="term" value="C:voltage-gated potassium channel complex"/>
    <property type="evidence" value="ECO:0007669"/>
    <property type="project" value="InterPro"/>
</dbReference>
<evidence type="ECO:0000256" key="2">
    <source>
        <dbReference type="ARBA" id="ARBA00022448"/>
    </source>
</evidence>
<evidence type="ECO:0000256" key="3">
    <source>
        <dbReference type="ARBA" id="ARBA00022692"/>
    </source>
</evidence>
<accession>A0A2L2BSA1</accession>
<reference evidence="10 11" key="1">
    <citation type="submission" date="2018-02" db="EMBL/GenBank/DDBJ databases">
        <title>Complete genome of the streamlined marine actinobacterium Pontimonas salivibrio CL-TW6 adapted to coastal planktonic lifestype.</title>
        <authorList>
            <person name="Cho B.C."/>
            <person name="Hardies S.C."/>
            <person name="Jang G.I."/>
            <person name="Hwang C.Y."/>
        </authorList>
    </citation>
    <scope>NUCLEOTIDE SEQUENCE [LARGE SCALE GENOMIC DNA]</scope>
    <source>
        <strain evidence="10 11">CL-TW6</strain>
    </source>
</reference>
<feature type="domain" description="Potassium channel" evidence="9">
    <location>
        <begin position="121"/>
        <end position="197"/>
    </location>
</feature>
<sequence>MRAHAWERATEIPLLIAGFLFLFSYSWQVLADPSPEVYFAWELVAIVVWVFFGADYVVRLILARQRVRWFFRNILDFLVLVLPPLRPLRLVRLLVLVRVFRRNAPRLIRNRILAFASIATVLLVYIASLAVLEAERNVGAITTFGEALWWSLVTVTTVGYGDYTPVSFIGRAIAVGLMLGGVVLVGIIVGTLGSWIIQSVSEDNEEAIDETTDAVIALRDEVRQLRAALEDQGVDTEKRL</sequence>
<keyword evidence="7 10" id="KW-0407">Ion channel</keyword>
<feature type="transmembrane region" description="Helical" evidence="8">
    <location>
        <begin position="112"/>
        <end position="132"/>
    </location>
</feature>
<dbReference type="EMBL" id="CP026923">
    <property type="protein sequence ID" value="AVG24520.1"/>
    <property type="molecule type" value="Genomic_DNA"/>
</dbReference>
<keyword evidence="11" id="KW-1185">Reference proteome</keyword>
<dbReference type="Proteomes" id="UP000243077">
    <property type="component" value="Chromosome"/>
</dbReference>
<evidence type="ECO:0000256" key="5">
    <source>
        <dbReference type="ARBA" id="ARBA00023065"/>
    </source>
</evidence>
<keyword evidence="3 8" id="KW-0812">Transmembrane</keyword>
<evidence type="ECO:0000256" key="7">
    <source>
        <dbReference type="ARBA" id="ARBA00023303"/>
    </source>
</evidence>
<dbReference type="InterPro" id="IPR013099">
    <property type="entry name" value="K_chnl_dom"/>
</dbReference>
<dbReference type="PANTHER" id="PTHR11537">
    <property type="entry name" value="VOLTAGE-GATED POTASSIUM CHANNEL"/>
    <property type="match status" value="1"/>
</dbReference>
<feature type="transmembrane region" description="Helical" evidence="8">
    <location>
        <begin position="41"/>
        <end position="62"/>
    </location>
</feature>
<protein>
    <submittedName>
        <fullName evidence="10">Voltage-gated K+ channel</fullName>
    </submittedName>
</protein>
<keyword evidence="5" id="KW-0406">Ion transport</keyword>
<evidence type="ECO:0000256" key="4">
    <source>
        <dbReference type="ARBA" id="ARBA00022989"/>
    </source>
</evidence>
<dbReference type="RefSeq" id="WP_158665603.1">
    <property type="nucleotide sequence ID" value="NZ_CP026923.1"/>
</dbReference>
<evidence type="ECO:0000256" key="6">
    <source>
        <dbReference type="ARBA" id="ARBA00023136"/>
    </source>
</evidence>
<dbReference type="InterPro" id="IPR028325">
    <property type="entry name" value="VG_K_chnl"/>
</dbReference>
<feature type="transmembrane region" description="Helical" evidence="8">
    <location>
        <begin position="138"/>
        <end position="160"/>
    </location>
</feature>
<gene>
    <name evidence="10" type="ORF">C3B54_111583</name>
</gene>
<dbReference type="GO" id="GO:0001508">
    <property type="term" value="P:action potential"/>
    <property type="evidence" value="ECO:0007669"/>
    <property type="project" value="TreeGrafter"/>
</dbReference>
<organism evidence="10 11">
    <name type="scientific">Pontimonas salivibrio</name>
    <dbReference type="NCBI Taxonomy" id="1159327"/>
    <lineage>
        <taxon>Bacteria</taxon>
        <taxon>Bacillati</taxon>
        <taxon>Actinomycetota</taxon>
        <taxon>Actinomycetes</taxon>
        <taxon>Micrococcales</taxon>
        <taxon>Microbacteriaceae</taxon>
        <taxon>Pontimonas</taxon>
    </lineage>
</organism>